<dbReference type="SUPFAM" id="SSF52540">
    <property type="entry name" value="P-loop containing nucleoside triphosphate hydrolases"/>
    <property type="match status" value="1"/>
</dbReference>
<dbReference type="Pfam" id="PF08707">
    <property type="entry name" value="PriCT_2"/>
    <property type="match status" value="1"/>
</dbReference>
<proteinExistence type="predicted"/>
<gene>
    <name evidence="3" type="primary">repA</name>
    <name evidence="3" type="ORF">MTDSW087_03896</name>
</gene>
<dbReference type="OrthoDB" id="1496333at2"/>
<dbReference type="Proteomes" id="UP000401717">
    <property type="component" value="Unassembled WGS sequence"/>
</dbReference>
<reference evidence="3 4" key="1">
    <citation type="submission" date="2019-06" db="EMBL/GenBank/DDBJ databases">
        <authorList>
            <person name="Rodrigo-Torres L."/>
            <person name="Arahal R. D."/>
            <person name="Lucena T."/>
        </authorList>
    </citation>
    <scope>NUCLEOTIDE SEQUENCE [LARGE SCALE GENOMIC DNA]</scope>
    <source>
        <strain evidence="3 4">SW08-7</strain>
    </source>
</reference>
<dbReference type="InterPro" id="IPR015330">
    <property type="entry name" value="DNA_primase/pol_bifunc_N"/>
</dbReference>
<feature type="domain" description="DNA primase/polymerase bifunctional N-terminal" evidence="2">
    <location>
        <begin position="13"/>
        <end position="187"/>
    </location>
</feature>
<dbReference type="InterPro" id="IPR014819">
    <property type="entry name" value="PriCT_2"/>
</dbReference>
<dbReference type="Pfam" id="PF13481">
    <property type="entry name" value="AAA_25"/>
    <property type="match status" value="1"/>
</dbReference>
<evidence type="ECO:0000256" key="1">
    <source>
        <dbReference type="SAM" id="MobiDB-lite"/>
    </source>
</evidence>
<dbReference type="AlphaFoldDB" id="A0A564G2J0"/>
<dbReference type="Pfam" id="PF09250">
    <property type="entry name" value="Prim-Pol"/>
    <property type="match status" value="1"/>
</dbReference>
<protein>
    <submittedName>
        <fullName evidence="3">Regulatory protein RepA</fullName>
    </submittedName>
</protein>
<evidence type="ECO:0000313" key="3">
    <source>
        <dbReference type="EMBL" id="VUF14180.1"/>
    </source>
</evidence>
<feature type="region of interest" description="Disordered" evidence="1">
    <location>
        <begin position="206"/>
        <end position="239"/>
    </location>
</feature>
<evidence type="ECO:0000313" key="4">
    <source>
        <dbReference type="Proteomes" id="UP000401717"/>
    </source>
</evidence>
<dbReference type="SMART" id="SM00943">
    <property type="entry name" value="Prim-Pol"/>
    <property type="match status" value="1"/>
</dbReference>
<dbReference type="GO" id="GO:0016817">
    <property type="term" value="F:hydrolase activity, acting on acid anhydrides"/>
    <property type="evidence" value="ECO:0007669"/>
    <property type="project" value="InterPro"/>
</dbReference>
<feature type="compositionally biased region" description="Basic and acidic residues" evidence="1">
    <location>
        <begin position="209"/>
        <end position="222"/>
    </location>
</feature>
<dbReference type="RefSeq" id="WP_144766557.1">
    <property type="nucleotide sequence ID" value="NZ_CABFVH010000029.1"/>
</dbReference>
<organism evidence="3 4">
    <name type="scientific">Methylobacterium dankookense</name>
    <dbReference type="NCBI Taxonomy" id="560405"/>
    <lineage>
        <taxon>Bacteria</taxon>
        <taxon>Pseudomonadati</taxon>
        <taxon>Pseudomonadota</taxon>
        <taxon>Alphaproteobacteria</taxon>
        <taxon>Hyphomicrobiales</taxon>
        <taxon>Methylobacteriaceae</taxon>
        <taxon>Methylobacterium</taxon>
    </lineage>
</organism>
<dbReference type="Gene3D" id="3.40.50.300">
    <property type="entry name" value="P-loop containing nucleotide triphosphate hydrolases"/>
    <property type="match status" value="1"/>
</dbReference>
<sequence>MTLHQAPPVTELRLALRERGYHPVPVSAPSMKVKDAGKRPMMSAWQVRCLDAPPGEIQRWSRAEPDCTNTGLLCGTLIGLDIDVLQPQLAQAIEARAVEMLGPTPLRRVGRAPRTLLCYRVATAHRKIQTADLFYSADPDEKATKVEALAEGEQFVGFGCHPQTERPYEWSAGSPLDVPFADLPETDADRLSAFVREAEAMIRATGAETRAEQRERIRQREEEAQEASGTSKHEKPSRATVEDLLRHIPNDCTYDEWVQVGFALYDGLGPEGKDVWEAWSAQSPKNEAAFTAKKWDSFSKPGGITVGTLFWLARRNGWGPAEGDKAEAPPASISAEPFAWCDPRTIPLREWLLGRHYIKRFVSVTVAPGGVGKSSLAIAEALAMTSGRDLLGEQPASLLKVWYWNGEDPLDELQRRVMATAMHYDLGREDVEGRLFLNSGRQTEIVIAEQTRNGITIAVPVVEAVKRTIVENGIDVVIIDPFVSSHRVSENDNNAIDRVAKAWGKVAEETNCAVELVHHARKTGGNEVQMEDARGAVALISASRTGRILNAMTREEAERAGVERRRLHFRVDNGKANLAPPPEGSDWFKLASVPLGNGPLGTDGDSIGVVTRWKWPDPLADLSVDDLRRAQAAVRAGGPWRENVQAADWVGKPIAQALGIDLSDKLQREKVKRLLRIWIANGMFVVVTGQDEKSRPRPMIEVGEAASD</sequence>
<evidence type="ECO:0000259" key="2">
    <source>
        <dbReference type="SMART" id="SM00943"/>
    </source>
</evidence>
<dbReference type="InterPro" id="IPR027417">
    <property type="entry name" value="P-loop_NTPase"/>
</dbReference>
<accession>A0A564G2J0</accession>
<name>A0A564G2J0_9HYPH</name>
<dbReference type="EMBL" id="CABFVH010000029">
    <property type="protein sequence ID" value="VUF14180.1"/>
    <property type="molecule type" value="Genomic_DNA"/>
</dbReference>